<evidence type="ECO:0000256" key="8">
    <source>
        <dbReference type="ARBA" id="ARBA00023136"/>
    </source>
</evidence>
<evidence type="ECO:0000256" key="10">
    <source>
        <dbReference type="ARBA" id="ARBA00031497"/>
    </source>
</evidence>
<dbReference type="OrthoDB" id="1913277at2759"/>
<reference evidence="12" key="1">
    <citation type="submission" date="2020-06" db="EMBL/GenBank/DDBJ databases">
        <title>Draft genome of Bugula neritina, a colonial animal packing powerful symbionts and potential medicines.</title>
        <authorList>
            <person name="Rayko M."/>
        </authorList>
    </citation>
    <scope>NUCLEOTIDE SEQUENCE [LARGE SCALE GENOMIC DNA]</scope>
    <source>
        <strain evidence="12">Kwan_BN1</strain>
    </source>
</reference>
<evidence type="ECO:0000256" key="2">
    <source>
        <dbReference type="ARBA" id="ARBA00008699"/>
    </source>
</evidence>
<dbReference type="GO" id="GO:0006120">
    <property type="term" value="P:mitochondrial electron transport, NADH to ubiquinone"/>
    <property type="evidence" value="ECO:0007669"/>
    <property type="project" value="InterPro"/>
</dbReference>
<evidence type="ECO:0000313" key="13">
    <source>
        <dbReference type="Proteomes" id="UP000593567"/>
    </source>
</evidence>
<dbReference type="PANTHER" id="PTHR21382:SF1">
    <property type="entry name" value="NADH DEHYDROGENASE [UBIQUINONE] 1 ALPHA SUBCOMPLEX SUBUNIT 11"/>
    <property type="match status" value="1"/>
</dbReference>
<keyword evidence="4 11" id="KW-0812">Transmembrane</keyword>
<comment type="subcellular location">
    <subcellularLocation>
        <location evidence="1">Mitochondrion inner membrane</location>
        <topology evidence="1">Multi-pass membrane protein</topology>
        <orientation evidence="1">Matrix side</orientation>
    </subcellularLocation>
</comment>
<keyword evidence="6 11" id="KW-1133">Transmembrane helix</keyword>
<dbReference type="EMBL" id="VXIV02003214">
    <property type="protein sequence ID" value="KAF6019715.1"/>
    <property type="molecule type" value="Genomic_DNA"/>
</dbReference>
<accession>A0A7J7J0V8</accession>
<evidence type="ECO:0000256" key="1">
    <source>
        <dbReference type="ARBA" id="ARBA00004292"/>
    </source>
</evidence>
<evidence type="ECO:0000256" key="3">
    <source>
        <dbReference type="ARBA" id="ARBA00018191"/>
    </source>
</evidence>
<evidence type="ECO:0000256" key="11">
    <source>
        <dbReference type="SAM" id="Phobius"/>
    </source>
</evidence>
<protein>
    <recommendedName>
        <fullName evidence="3">NADH dehydrogenase [ubiquinone] 1 alpha subcomplex subunit 11</fullName>
    </recommendedName>
    <alternativeName>
        <fullName evidence="9">Complex I-B14.7</fullName>
    </alternativeName>
    <alternativeName>
        <fullName evidence="10">NADH-ubiquinone oxidoreductase subunit B14.7</fullName>
    </alternativeName>
</protein>
<dbReference type="AlphaFoldDB" id="A0A7J7J0V8"/>
<evidence type="ECO:0000256" key="9">
    <source>
        <dbReference type="ARBA" id="ARBA00030608"/>
    </source>
</evidence>
<dbReference type="Proteomes" id="UP000593567">
    <property type="component" value="Unassembled WGS sequence"/>
</dbReference>
<evidence type="ECO:0000256" key="6">
    <source>
        <dbReference type="ARBA" id="ARBA00022989"/>
    </source>
</evidence>
<comment type="caution">
    <text evidence="12">The sequence shown here is derived from an EMBL/GenBank/DDBJ whole genome shotgun (WGS) entry which is preliminary data.</text>
</comment>
<keyword evidence="13" id="KW-1185">Reference proteome</keyword>
<gene>
    <name evidence="12" type="ORF">EB796_021943</name>
</gene>
<keyword evidence="8 11" id="KW-0472">Membrane</keyword>
<evidence type="ECO:0000256" key="5">
    <source>
        <dbReference type="ARBA" id="ARBA00022792"/>
    </source>
</evidence>
<name>A0A7J7J0V8_BUGNE</name>
<proteinExistence type="inferred from homology"/>
<feature type="transmembrane region" description="Helical" evidence="11">
    <location>
        <begin position="62"/>
        <end position="82"/>
    </location>
</feature>
<dbReference type="GO" id="GO:0005743">
    <property type="term" value="C:mitochondrial inner membrane"/>
    <property type="evidence" value="ECO:0007669"/>
    <property type="project" value="UniProtKB-SubCell"/>
</dbReference>
<evidence type="ECO:0000256" key="4">
    <source>
        <dbReference type="ARBA" id="ARBA00022692"/>
    </source>
</evidence>
<evidence type="ECO:0000313" key="12">
    <source>
        <dbReference type="EMBL" id="KAF6019715.1"/>
    </source>
</evidence>
<dbReference type="GO" id="GO:0045271">
    <property type="term" value="C:respiratory chain complex I"/>
    <property type="evidence" value="ECO:0007669"/>
    <property type="project" value="InterPro"/>
</dbReference>
<dbReference type="PANTHER" id="PTHR21382">
    <property type="entry name" value="NADH-UBIQUINONE OXIDOREDUCTASE SUBUNIT"/>
    <property type="match status" value="1"/>
</dbReference>
<keyword evidence="5" id="KW-0999">Mitochondrion inner membrane</keyword>
<keyword evidence="7" id="KW-0496">Mitochondrion</keyword>
<comment type="similarity">
    <text evidence="2">Belongs to the complex I NDUFA11 subunit family.</text>
</comment>
<organism evidence="12 13">
    <name type="scientific">Bugula neritina</name>
    <name type="common">Brown bryozoan</name>
    <name type="synonym">Sertularia neritina</name>
    <dbReference type="NCBI Taxonomy" id="10212"/>
    <lineage>
        <taxon>Eukaryota</taxon>
        <taxon>Metazoa</taxon>
        <taxon>Spiralia</taxon>
        <taxon>Lophotrochozoa</taxon>
        <taxon>Bryozoa</taxon>
        <taxon>Gymnolaemata</taxon>
        <taxon>Cheilostomatida</taxon>
        <taxon>Flustrina</taxon>
        <taxon>Buguloidea</taxon>
        <taxon>Bugulidae</taxon>
        <taxon>Bugula</taxon>
    </lineage>
</organism>
<feature type="transmembrane region" description="Helical" evidence="11">
    <location>
        <begin position="102"/>
        <end position="125"/>
    </location>
</feature>
<dbReference type="InterPro" id="IPR039205">
    <property type="entry name" value="NDUFA11"/>
</dbReference>
<sequence>MPDRHGKYSYFDTPDGQDAHKKAWYLCKNLGKLGFLTGTLDALNITKAQTKMGVLLVYGKHMGLLVGAGLAFTAATTISLDLRKKDDEVNHAMGAVAVSSLFAAYTASPFVMASLIGITVPLAYLNKTAFMDGVSPWHDFKRVPKTEYPITYYNFELDKREDTIKKRYDEKNEEYFKKLNLDSRV</sequence>
<evidence type="ECO:0000256" key="7">
    <source>
        <dbReference type="ARBA" id="ARBA00023128"/>
    </source>
</evidence>